<evidence type="ECO:0000313" key="2">
    <source>
        <dbReference type="Proteomes" id="UP000749559"/>
    </source>
</evidence>
<gene>
    <name evidence="1" type="ORF">OFUS_LOCUS5074</name>
</gene>
<dbReference type="AlphaFoldDB" id="A0A8J1TJ99"/>
<keyword evidence="2" id="KW-1185">Reference proteome</keyword>
<organism evidence="1 2">
    <name type="scientific">Owenia fusiformis</name>
    <name type="common">Polychaete worm</name>
    <dbReference type="NCBI Taxonomy" id="6347"/>
    <lineage>
        <taxon>Eukaryota</taxon>
        <taxon>Metazoa</taxon>
        <taxon>Spiralia</taxon>
        <taxon>Lophotrochozoa</taxon>
        <taxon>Annelida</taxon>
        <taxon>Polychaeta</taxon>
        <taxon>Sedentaria</taxon>
        <taxon>Canalipalpata</taxon>
        <taxon>Sabellida</taxon>
        <taxon>Oweniida</taxon>
        <taxon>Oweniidae</taxon>
        <taxon>Owenia</taxon>
    </lineage>
</organism>
<sequence length="154" mass="16744">FDDLILLVPDMIRTVCLLLMALGCYAEKLCVCPDRVSLITSIYIPGRSSKECQTSSDCNPIISSSIKPAGPYGCCPVKSREGKEVKYCMQLSNTVVPGTCPLKDVTDIASCKRVCSNDCECNGEGVNLIPPEGTQYKCCKSRVCGRKICRENMG</sequence>
<comment type="caution">
    <text evidence="1">The sequence shown here is derived from an EMBL/GenBank/DDBJ whole genome shotgun (WGS) entry which is preliminary data.</text>
</comment>
<evidence type="ECO:0000313" key="1">
    <source>
        <dbReference type="EMBL" id="CAH1778107.1"/>
    </source>
</evidence>
<dbReference type="Proteomes" id="UP000749559">
    <property type="component" value="Unassembled WGS sequence"/>
</dbReference>
<accession>A0A8J1TJ99</accession>
<reference evidence="1" key="1">
    <citation type="submission" date="2022-03" db="EMBL/GenBank/DDBJ databases">
        <authorList>
            <person name="Martin C."/>
        </authorList>
    </citation>
    <scope>NUCLEOTIDE SEQUENCE</scope>
</reference>
<dbReference type="EMBL" id="CAIIXF020000002">
    <property type="protein sequence ID" value="CAH1778107.1"/>
    <property type="molecule type" value="Genomic_DNA"/>
</dbReference>
<proteinExistence type="predicted"/>
<name>A0A8J1TJ99_OWEFU</name>
<feature type="non-terminal residue" evidence="1">
    <location>
        <position position="154"/>
    </location>
</feature>
<protein>
    <submittedName>
        <fullName evidence="1">Uncharacterized protein</fullName>
    </submittedName>
</protein>